<dbReference type="Gene3D" id="1.20.1250.20">
    <property type="entry name" value="MFS general substrate transporter like domains"/>
    <property type="match status" value="1"/>
</dbReference>
<dbReference type="PANTHER" id="PTHR23513:SF11">
    <property type="entry name" value="STAPHYLOFERRIN A TRANSPORTER"/>
    <property type="match status" value="1"/>
</dbReference>
<dbReference type="RefSeq" id="WP_220170554.1">
    <property type="nucleotide sequence ID" value="NZ_JAIBOA010000033.1"/>
</dbReference>
<keyword evidence="3 6" id="KW-0812">Transmembrane</keyword>
<comment type="caution">
    <text evidence="7">The sequence shown here is derived from an EMBL/GenBank/DDBJ whole genome shotgun (WGS) entry which is preliminary data.</text>
</comment>
<name>A0ABS7G6R1_9ACTN</name>
<evidence type="ECO:0000256" key="4">
    <source>
        <dbReference type="ARBA" id="ARBA00022989"/>
    </source>
</evidence>
<accession>A0ABS7G6R1</accession>
<feature type="transmembrane region" description="Helical" evidence="6">
    <location>
        <begin position="166"/>
        <end position="187"/>
    </location>
</feature>
<keyword evidence="5 6" id="KW-0472">Membrane</keyword>
<dbReference type="EMBL" id="JAIBOA010000033">
    <property type="protein sequence ID" value="MBW8487313.1"/>
    <property type="molecule type" value="Genomic_DNA"/>
</dbReference>
<feature type="transmembrane region" description="Helical" evidence="6">
    <location>
        <begin position="337"/>
        <end position="355"/>
    </location>
</feature>
<keyword evidence="4 6" id="KW-1133">Transmembrane helix</keyword>
<feature type="transmembrane region" description="Helical" evidence="6">
    <location>
        <begin position="140"/>
        <end position="160"/>
    </location>
</feature>
<keyword evidence="8" id="KW-1185">Reference proteome</keyword>
<dbReference type="PANTHER" id="PTHR23513">
    <property type="entry name" value="INTEGRAL MEMBRANE EFFLUX PROTEIN-RELATED"/>
    <property type="match status" value="1"/>
</dbReference>
<evidence type="ECO:0000313" key="7">
    <source>
        <dbReference type="EMBL" id="MBW8487313.1"/>
    </source>
</evidence>
<feature type="transmembrane region" description="Helical" evidence="6">
    <location>
        <begin position="16"/>
        <end position="40"/>
    </location>
</feature>
<feature type="transmembrane region" description="Helical" evidence="6">
    <location>
        <begin position="77"/>
        <end position="95"/>
    </location>
</feature>
<proteinExistence type="predicted"/>
<gene>
    <name evidence="7" type="ORF">K1Y72_33515</name>
</gene>
<protein>
    <submittedName>
        <fullName evidence="7">MFS transporter</fullName>
    </submittedName>
</protein>
<sequence length="397" mass="40800">MRTYGELFRTREFTPLFAISGLQVTAQTMAGLALGTLVFARTGSPLLAALSMFGSSFAQLVGAVALLSAADRLPPRAAAAAMALMFAAATAVLAIPGLPLWAVFVLLLSEGLVASLYSAVRYGLITEILPREGFVLGRSVLNMSTGLVQIVGFVAGGLLLDRLSPRGVLLAGAALFLTAAGVAATGLTSRPARAGGSVSVAETWRTNRVLLSSRERLPAYLALWVPNGLIVGCESLFVPYAPSHAGLLFAMAAAGMLAGDTVMGRFVAPRWRSRVNAPLRLLLAVPYLAMPVHPPLAIAVVVVTVASFGYSASLLLQERLVMLTPEEMSGQGLGLQLSGIFAMQGVGAALAGGIAQVSSPAVAMGAMALASSAVTLALAPRLKSVSYKTAGAPVQQA</sequence>
<evidence type="ECO:0000256" key="1">
    <source>
        <dbReference type="ARBA" id="ARBA00004651"/>
    </source>
</evidence>
<reference evidence="7 8" key="1">
    <citation type="submission" date="2021-07" db="EMBL/GenBank/DDBJ databases">
        <title>Actinomadura sp. PM05-2 isolated from lichen.</title>
        <authorList>
            <person name="Somphong A."/>
            <person name="Phongsopitanun W."/>
            <person name="Tanasupawat S."/>
            <person name="Peongsungnone V."/>
        </authorList>
    </citation>
    <scope>NUCLEOTIDE SEQUENCE [LARGE SCALE GENOMIC DNA]</scope>
    <source>
        <strain evidence="7 8">PM05-2</strain>
    </source>
</reference>
<dbReference type="InterPro" id="IPR036259">
    <property type="entry name" value="MFS_trans_sf"/>
</dbReference>
<dbReference type="Pfam" id="PF07690">
    <property type="entry name" value="MFS_1"/>
    <property type="match status" value="1"/>
</dbReference>
<evidence type="ECO:0000256" key="2">
    <source>
        <dbReference type="ARBA" id="ARBA00022475"/>
    </source>
</evidence>
<evidence type="ECO:0000256" key="5">
    <source>
        <dbReference type="ARBA" id="ARBA00023136"/>
    </source>
</evidence>
<feature type="transmembrane region" description="Helical" evidence="6">
    <location>
        <begin position="244"/>
        <end position="263"/>
    </location>
</feature>
<keyword evidence="2" id="KW-1003">Cell membrane</keyword>
<dbReference type="SUPFAM" id="SSF103473">
    <property type="entry name" value="MFS general substrate transporter"/>
    <property type="match status" value="1"/>
</dbReference>
<evidence type="ECO:0000256" key="6">
    <source>
        <dbReference type="SAM" id="Phobius"/>
    </source>
</evidence>
<comment type="subcellular location">
    <subcellularLocation>
        <location evidence="1">Cell membrane</location>
        <topology evidence="1">Multi-pass membrane protein</topology>
    </subcellularLocation>
</comment>
<evidence type="ECO:0000256" key="3">
    <source>
        <dbReference type="ARBA" id="ARBA00022692"/>
    </source>
</evidence>
<evidence type="ECO:0000313" key="8">
    <source>
        <dbReference type="Proteomes" id="UP000774570"/>
    </source>
</evidence>
<dbReference type="Proteomes" id="UP000774570">
    <property type="component" value="Unassembled WGS sequence"/>
</dbReference>
<organism evidence="7 8">
    <name type="scientific">Actinomadura parmotrematis</name>
    <dbReference type="NCBI Taxonomy" id="2864039"/>
    <lineage>
        <taxon>Bacteria</taxon>
        <taxon>Bacillati</taxon>
        <taxon>Actinomycetota</taxon>
        <taxon>Actinomycetes</taxon>
        <taxon>Streptosporangiales</taxon>
        <taxon>Thermomonosporaceae</taxon>
        <taxon>Actinomadura</taxon>
    </lineage>
</organism>
<feature type="transmembrane region" description="Helical" evidence="6">
    <location>
        <begin position="46"/>
        <end position="70"/>
    </location>
</feature>
<feature type="transmembrane region" description="Helical" evidence="6">
    <location>
        <begin position="361"/>
        <end position="379"/>
    </location>
</feature>
<dbReference type="InterPro" id="IPR011701">
    <property type="entry name" value="MFS"/>
</dbReference>